<dbReference type="EC" id="2.7.11.1" evidence="1"/>
<dbReference type="PANTHER" id="PTHR43671:SF13">
    <property type="entry name" value="SERINE_THREONINE-PROTEIN KINASE NEK2"/>
    <property type="match status" value="1"/>
</dbReference>
<evidence type="ECO:0000313" key="9">
    <source>
        <dbReference type="Proteomes" id="UP001072034"/>
    </source>
</evidence>
<keyword evidence="2" id="KW-0808">Transferase</keyword>
<keyword evidence="5" id="KW-0067">ATP-binding</keyword>
<dbReference type="SUPFAM" id="SSF56112">
    <property type="entry name" value="Protein kinase-like (PK-like)"/>
    <property type="match status" value="1"/>
</dbReference>
<proteinExistence type="predicted"/>
<dbReference type="Proteomes" id="UP001072034">
    <property type="component" value="Unassembled WGS sequence"/>
</dbReference>
<evidence type="ECO:0000256" key="3">
    <source>
        <dbReference type="ARBA" id="ARBA00022741"/>
    </source>
</evidence>
<dbReference type="InterPro" id="IPR011009">
    <property type="entry name" value="Kinase-like_dom_sf"/>
</dbReference>
<evidence type="ECO:0000313" key="8">
    <source>
        <dbReference type="EMBL" id="MCZ0856833.1"/>
    </source>
</evidence>
<dbReference type="EMBL" id="JAPTMY010000003">
    <property type="protein sequence ID" value="MCZ0856833.1"/>
    <property type="molecule type" value="Genomic_DNA"/>
</dbReference>
<dbReference type="PANTHER" id="PTHR43671">
    <property type="entry name" value="SERINE/THREONINE-PROTEIN KINASE NEK"/>
    <property type="match status" value="1"/>
</dbReference>
<dbReference type="RefSeq" id="WP_268916534.1">
    <property type="nucleotide sequence ID" value="NZ_JAPTMY010000003.1"/>
</dbReference>
<evidence type="ECO:0000259" key="7">
    <source>
        <dbReference type="PROSITE" id="PS50011"/>
    </source>
</evidence>
<evidence type="ECO:0000256" key="5">
    <source>
        <dbReference type="ARBA" id="ARBA00022840"/>
    </source>
</evidence>
<dbReference type="CDD" id="cd14014">
    <property type="entry name" value="STKc_PknB_like"/>
    <property type="match status" value="1"/>
</dbReference>
<accession>A0ABT4I6S4</accession>
<dbReference type="InterPro" id="IPR050660">
    <property type="entry name" value="NEK_Ser/Thr_kinase"/>
</dbReference>
<dbReference type="InterPro" id="IPR008271">
    <property type="entry name" value="Ser/Thr_kinase_AS"/>
</dbReference>
<evidence type="ECO:0000256" key="6">
    <source>
        <dbReference type="SAM" id="MobiDB-lite"/>
    </source>
</evidence>
<sequence>MTESPSSQYLGSTYILDEQIGSGAQGEVWKGHSKDSPRPLAFKVLHKSITAESSVIDAFLKERSALKRAAGPNVIEVHDIVVERNTLGLVMDYVDGGSLRDTIKSRGALPPQEVAWLGAQISAGIAAVHNAGVVHRDIKPENILMDSSTSPETPKIVDFGVASICDSAVLTRTAVGAGTPLYMAPEVNGGARPSFAMDVYSLGIILYELSCGVTPFSGTYNYVIAAQILMAPVRPEGIPDSLWDLISKMLDKNPAARPSINEAQHALKYLSIALSGIPAAPTLSSSPCAPDSSPPPAPPQKNAAPAPQIPQTPEVAETITTLSPPAPPPQPGAQPAYPRYPERRAPAPPPPPRPHKRSSSLPIAVATVSILAIAGSVGASAYIYTHPSHNGVGATGAASQEGVGAPADGDGVANDRSTVATSFVESLKQSDETSIWRQTTPQARQQLEDPSPAAGYQTARDYIVHNASAGYSINTCMNNADATAAGIQVAENQVACRIDFSCQASCPTPFVVLEAEGNKVDSISFIDR</sequence>
<keyword evidence="3" id="KW-0547">Nucleotide-binding</keyword>
<dbReference type="GO" id="GO:0016301">
    <property type="term" value="F:kinase activity"/>
    <property type="evidence" value="ECO:0007669"/>
    <property type="project" value="UniProtKB-KW"/>
</dbReference>
<evidence type="ECO:0000256" key="2">
    <source>
        <dbReference type="ARBA" id="ARBA00022679"/>
    </source>
</evidence>
<gene>
    <name evidence="8" type="ORF">OHJ16_02035</name>
</gene>
<dbReference type="PROSITE" id="PS00108">
    <property type="entry name" value="PROTEIN_KINASE_ST"/>
    <property type="match status" value="1"/>
</dbReference>
<feature type="domain" description="Protein kinase" evidence="7">
    <location>
        <begin position="14"/>
        <end position="270"/>
    </location>
</feature>
<organism evidence="8 9">
    <name type="scientific">Actinomyces israelii</name>
    <dbReference type="NCBI Taxonomy" id="1659"/>
    <lineage>
        <taxon>Bacteria</taxon>
        <taxon>Bacillati</taxon>
        <taxon>Actinomycetota</taxon>
        <taxon>Actinomycetes</taxon>
        <taxon>Actinomycetales</taxon>
        <taxon>Actinomycetaceae</taxon>
        <taxon>Actinomyces</taxon>
    </lineage>
</organism>
<feature type="region of interest" description="Disordered" evidence="6">
    <location>
        <begin position="283"/>
        <end position="360"/>
    </location>
</feature>
<feature type="compositionally biased region" description="Low complexity" evidence="6">
    <location>
        <begin position="300"/>
        <end position="311"/>
    </location>
</feature>
<dbReference type="SMART" id="SM00220">
    <property type="entry name" value="S_TKc"/>
    <property type="match status" value="1"/>
</dbReference>
<protein>
    <recommendedName>
        <fullName evidence="1">non-specific serine/threonine protein kinase</fullName>
        <ecNumber evidence="1">2.7.11.1</ecNumber>
    </recommendedName>
</protein>
<keyword evidence="9" id="KW-1185">Reference proteome</keyword>
<name>A0ABT4I6S4_9ACTO</name>
<dbReference type="Gene3D" id="1.10.510.10">
    <property type="entry name" value="Transferase(Phosphotransferase) domain 1"/>
    <property type="match status" value="1"/>
</dbReference>
<evidence type="ECO:0000256" key="1">
    <source>
        <dbReference type="ARBA" id="ARBA00012513"/>
    </source>
</evidence>
<keyword evidence="4 8" id="KW-0418">Kinase</keyword>
<comment type="caution">
    <text evidence="8">The sequence shown here is derived from an EMBL/GenBank/DDBJ whole genome shotgun (WGS) entry which is preliminary data.</text>
</comment>
<dbReference type="PROSITE" id="PS50011">
    <property type="entry name" value="PROTEIN_KINASE_DOM"/>
    <property type="match status" value="1"/>
</dbReference>
<dbReference type="InterPro" id="IPR000719">
    <property type="entry name" value="Prot_kinase_dom"/>
</dbReference>
<evidence type="ECO:0000256" key="4">
    <source>
        <dbReference type="ARBA" id="ARBA00022777"/>
    </source>
</evidence>
<dbReference type="Pfam" id="PF00069">
    <property type="entry name" value="Pkinase"/>
    <property type="match status" value="1"/>
</dbReference>
<reference evidence="8" key="1">
    <citation type="submission" date="2022-10" db="EMBL/GenBank/DDBJ databases">
        <title>Genome sequence of Actinomyces israelii ATCC 10048.</title>
        <authorList>
            <person name="Watt R.M."/>
            <person name="Tong W.M."/>
        </authorList>
    </citation>
    <scope>NUCLEOTIDE SEQUENCE</scope>
    <source>
        <strain evidence="8">ATCC 10048</strain>
    </source>
</reference>